<dbReference type="InterPro" id="IPR009685">
    <property type="entry name" value="MEA1"/>
</dbReference>
<keyword evidence="6" id="KW-0744">Spermatogenesis</keyword>
<comment type="caution">
    <text evidence="7">The sequence shown here is derived from an EMBL/GenBank/DDBJ whole genome shotgun (WGS) entry which is preliminary data.</text>
</comment>
<dbReference type="PANTHER" id="PTHR17005">
    <property type="entry name" value="MALE-ENHANCED ANTIGEN-1"/>
    <property type="match status" value="1"/>
</dbReference>
<evidence type="ECO:0000256" key="3">
    <source>
        <dbReference type="ARBA" id="ARBA00022473"/>
    </source>
</evidence>
<dbReference type="GO" id="GO:0007283">
    <property type="term" value="P:spermatogenesis"/>
    <property type="evidence" value="ECO:0007669"/>
    <property type="project" value="UniProtKB-KW"/>
</dbReference>
<dbReference type="Proteomes" id="UP001431783">
    <property type="component" value="Unassembled WGS sequence"/>
</dbReference>
<dbReference type="GO" id="GO:0030154">
    <property type="term" value="P:cell differentiation"/>
    <property type="evidence" value="ECO:0007669"/>
    <property type="project" value="UniProtKB-KW"/>
</dbReference>
<reference evidence="7 8" key="1">
    <citation type="submission" date="2023-03" db="EMBL/GenBank/DDBJ databases">
        <title>Genome insight into feeding habits of ladybird beetles.</title>
        <authorList>
            <person name="Li H.-S."/>
            <person name="Huang Y.-H."/>
            <person name="Pang H."/>
        </authorList>
    </citation>
    <scope>NUCLEOTIDE SEQUENCE [LARGE SCALE GENOMIC DNA]</scope>
    <source>
        <strain evidence="7">SYSU_2023b</strain>
        <tissue evidence="7">Whole body</tissue>
    </source>
</reference>
<organism evidence="7 8">
    <name type="scientific">Henosepilachna vigintioctopunctata</name>
    <dbReference type="NCBI Taxonomy" id="420089"/>
    <lineage>
        <taxon>Eukaryota</taxon>
        <taxon>Metazoa</taxon>
        <taxon>Ecdysozoa</taxon>
        <taxon>Arthropoda</taxon>
        <taxon>Hexapoda</taxon>
        <taxon>Insecta</taxon>
        <taxon>Pterygota</taxon>
        <taxon>Neoptera</taxon>
        <taxon>Endopterygota</taxon>
        <taxon>Coleoptera</taxon>
        <taxon>Polyphaga</taxon>
        <taxon>Cucujiformia</taxon>
        <taxon>Coccinelloidea</taxon>
        <taxon>Coccinellidae</taxon>
        <taxon>Epilachninae</taxon>
        <taxon>Epilachnini</taxon>
        <taxon>Henosepilachna</taxon>
    </lineage>
</organism>
<evidence type="ECO:0000256" key="2">
    <source>
        <dbReference type="ARBA" id="ARBA00022245"/>
    </source>
</evidence>
<sequence>MVYTNIVELPKNHERAQDEMIAAVLSGHIESVPEDNYFRSGYELLPQEPENLEEVVTANDLLMREINENTFCDTNESSPNDDPDKTDDATFDNLLTSCNLNQEVMACLDSPPVDIEMNSAKVEEVKQVMVNITLPPSAIPEWAAKVPEEEWKEYLFNKLHIKHKK</sequence>
<evidence type="ECO:0000313" key="8">
    <source>
        <dbReference type="Proteomes" id="UP001431783"/>
    </source>
</evidence>
<keyword evidence="4" id="KW-0597">Phosphoprotein</keyword>
<keyword evidence="5" id="KW-0221">Differentiation</keyword>
<dbReference type="Pfam" id="PF06910">
    <property type="entry name" value="MEA1"/>
    <property type="match status" value="1"/>
</dbReference>
<evidence type="ECO:0000256" key="1">
    <source>
        <dbReference type="ARBA" id="ARBA00002540"/>
    </source>
</evidence>
<evidence type="ECO:0000256" key="5">
    <source>
        <dbReference type="ARBA" id="ARBA00022782"/>
    </source>
</evidence>
<keyword evidence="8" id="KW-1185">Reference proteome</keyword>
<evidence type="ECO:0000256" key="4">
    <source>
        <dbReference type="ARBA" id="ARBA00022553"/>
    </source>
</evidence>
<protein>
    <recommendedName>
        <fullName evidence="2">Male-enhanced antigen 1</fullName>
    </recommendedName>
</protein>
<proteinExistence type="predicted"/>
<name>A0AAW1TR46_9CUCU</name>
<dbReference type="AlphaFoldDB" id="A0AAW1TR46"/>
<gene>
    <name evidence="7" type="ORF">WA026_006332</name>
</gene>
<keyword evidence="3" id="KW-0217">Developmental protein</keyword>
<accession>A0AAW1TR46</accession>
<comment type="function">
    <text evidence="1">May play an important role in spermatogenesis and/or testis development.</text>
</comment>
<dbReference type="EMBL" id="JARQZJ010000002">
    <property type="protein sequence ID" value="KAK9870245.1"/>
    <property type="molecule type" value="Genomic_DNA"/>
</dbReference>
<evidence type="ECO:0000313" key="7">
    <source>
        <dbReference type="EMBL" id="KAK9870245.1"/>
    </source>
</evidence>
<evidence type="ECO:0000256" key="6">
    <source>
        <dbReference type="ARBA" id="ARBA00022871"/>
    </source>
</evidence>